<dbReference type="Proteomes" id="UP000256650">
    <property type="component" value="Unassembled WGS sequence"/>
</dbReference>
<dbReference type="Pfam" id="PF13682">
    <property type="entry name" value="CZB"/>
    <property type="match status" value="1"/>
</dbReference>
<name>A0A3D8IH24_9HELI</name>
<dbReference type="Gene3D" id="1.20.120.30">
    <property type="entry name" value="Aspartate receptor, ligand-binding domain"/>
    <property type="match status" value="1"/>
</dbReference>
<dbReference type="PANTHER" id="PTHR32089">
    <property type="entry name" value="METHYL-ACCEPTING CHEMOTAXIS PROTEIN MCPB"/>
    <property type="match status" value="1"/>
</dbReference>
<dbReference type="AlphaFoldDB" id="A0A3D8IH24"/>
<keyword evidence="7" id="KW-1185">Reference proteome</keyword>
<dbReference type="PROSITE" id="PS50111">
    <property type="entry name" value="CHEMOTAXIS_TRANSDUC_2"/>
    <property type="match status" value="1"/>
</dbReference>
<proteinExistence type="inferred from homology"/>
<evidence type="ECO:0000256" key="4">
    <source>
        <dbReference type="SAM" id="MobiDB-lite"/>
    </source>
</evidence>
<feature type="domain" description="Methyl-accepting transducer" evidence="5">
    <location>
        <begin position="90"/>
        <end position="201"/>
    </location>
</feature>
<dbReference type="SUPFAM" id="SSF58104">
    <property type="entry name" value="Methyl-accepting chemotaxis protein (MCP) signaling domain"/>
    <property type="match status" value="1"/>
</dbReference>
<evidence type="ECO:0000313" key="7">
    <source>
        <dbReference type="Proteomes" id="UP000256650"/>
    </source>
</evidence>
<dbReference type="PANTHER" id="PTHR32089:SF112">
    <property type="entry name" value="LYSOZYME-LIKE PROTEIN-RELATED"/>
    <property type="match status" value="1"/>
</dbReference>
<organism evidence="6 7">
    <name type="scientific">Helicobacter ganmani</name>
    <dbReference type="NCBI Taxonomy" id="60246"/>
    <lineage>
        <taxon>Bacteria</taxon>
        <taxon>Pseudomonadati</taxon>
        <taxon>Campylobacterota</taxon>
        <taxon>Epsilonproteobacteria</taxon>
        <taxon>Campylobacterales</taxon>
        <taxon>Helicobacteraceae</taxon>
        <taxon>Helicobacter</taxon>
    </lineage>
</organism>
<comment type="similarity">
    <text evidence="2">Belongs to the methyl-accepting chemotaxis (MCP) protein family.</text>
</comment>
<dbReference type="GO" id="GO:0006935">
    <property type="term" value="P:chemotaxis"/>
    <property type="evidence" value="ECO:0007669"/>
    <property type="project" value="InterPro"/>
</dbReference>
<dbReference type="PRINTS" id="PR00260">
    <property type="entry name" value="CHEMTRNSDUCR"/>
</dbReference>
<evidence type="ECO:0000256" key="2">
    <source>
        <dbReference type="ARBA" id="ARBA00029447"/>
    </source>
</evidence>
<dbReference type="InterPro" id="IPR025991">
    <property type="entry name" value="Chemoreceptor_zinc-bind_dom"/>
</dbReference>
<gene>
    <name evidence="6" type="ORF">CQA43_01535</name>
</gene>
<evidence type="ECO:0000259" key="5">
    <source>
        <dbReference type="PROSITE" id="PS50111"/>
    </source>
</evidence>
<keyword evidence="1 3" id="KW-0807">Transducer</keyword>
<evidence type="ECO:0000256" key="1">
    <source>
        <dbReference type="ARBA" id="ARBA00023224"/>
    </source>
</evidence>
<dbReference type="InterPro" id="IPR004090">
    <property type="entry name" value="Chemotax_Me-accpt_rcpt"/>
</dbReference>
<feature type="compositionally biased region" description="Basic and acidic residues" evidence="4">
    <location>
        <begin position="31"/>
        <end position="40"/>
    </location>
</feature>
<sequence>MFGSQYKEQLHRVLEENKLLKAKLQEAKEHNEELHAKLQESSEEAQTDDKSGTFKNMTLALANGCGKNLKILQDDFAKTVDLLRSAKSIAADNKKNSVEIQNILAEGLSNMTAKLSEFNTMVTQVQNDFTAISSVIALITDISDQTNLLALNAAIEAARAGEHGRGFAVVADEVRKLAERTQKATKEIEMNIQVVQQNFSEVQTNSDEIIKEMEQLGAQNEVLEHINQSAEQIYVDTDKILTITFVGLIKLDHLFFKINGYRAIFNEDMEAKFAGHHDCRLGKWYDTGTGKQLFSQYASYPKIEPPHQGVHDNIIAGHALMLQHGNAHDCLEEIYKYFQAAELASDDVVKYLDGLCEEKLATLV</sequence>
<comment type="caution">
    <text evidence="6">The sequence shown here is derived from an EMBL/GenBank/DDBJ whole genome shotgun (WGS) entry which is preliminary data.</text>
</comment>
<dbReference type="Gene3D" id="1.10.287.950">
    <property type="entry name" value="Methyl-accepting chemotaxis protein"/>
    <property type="match status" value="1"/>
</dbReference>
<dbReference type="InterPro" id="IPR004089">
    <property type="entry name" value="MCPsignal_dom"/>
</dbReference>
<protein>
    <submittedName>
        <fullName evidence="6">Chemotaxis protein</fullName>
    </submittedName>
</protein>
<dbReference type="OrthoDB" id="9765597at2"/>
<dbReference type="GO" id="GO:0016020">
    <property type="term" value="C:membrane"/>
    <property type="evidence" value="ECO:0007669"/>
    <property type="project" value="InterPro"/>
</dbReference>
<dbReference type="Pfam" id="PF00015">
    <property type="entry name" value="MCPsignal"/>
    <property type="match status" value="1"/>
</dbReference>
<dbReference type="GO" id="GO:0007165">
    <property type="term" value="P:signal transduction"/>
    <property type="evidence" value="ECO:0007669"/>
    <property type="project" value="UniProtKB-KW"/>
</dbReference>
<evidence type="ECO:0000256" key="3">
    <source>
        <dbReference type="PROSITE-ProRule" id="PRU00284"/>
    </source>
</evidence>
<dbReference type="SMART" id="SM00283">
    <property type="entry name" value="MA"/>
    <property type="match status" value="1"/>
</dbReference>
<dbReference type="EMBL" id="NXLS01000001">
    <property type="protein sequence ID" value="RDU64509.1"/>
    <property type="molecule type" value="Genomic_DNA"/>
</dbReference>
<accession>A0A3D8IH24</accession>
<feature type="region of interest" description="Disordered" evidence="4">
    <location>
        <begin position="31"/>
        <end position="50"/>
    </location>
</feature>
<dbReference type="GO" id="GO:0004888">
    <property type="term" value="F:transmembrane signaling receptor activity"/>
    <property type="evidence" value="ECO:0007669"/>
    <property type="project" value="InterPro"/>
</dbReference>
<evidence type="ECO:0000313" key="6">
    <source>
        <dbReference type="EMBL" id="RDU64509.1"/>
    </source>
</evidence>
<reference evidence="6 7" key="1">
    <citation type="submission" date="2018-04" db="EMBL/GenBank/DDBJ databases">
        <title>Novel Campyloabacter and Helicobacter Species and Strains.</title>
        <authorList>
            <person name="Mannion A.J."/>
            <person name="Shen Z."/>
            <person name="Fox J.G."/>
        </authorList>
    </citation>
    <scope>NUCLEOTIDE SEQUENCE [LARGE SCALE GENOMIC DNA]</scope>
    <source>
        <strain evidence="6 7">MIT 99-5101</strain>
    </source>
</reference>